<keyword evidence="3" id="KW-1185">Reference proteome</keyword>
<dbReference type="Proteomes" id="UP000837857">
    <property type="component" value="Chromosome 8"/>
</dbReference>
<name>A0ABN8J4K2_9NEOP</name>
<proteinExistence type="predicted"/>
<evidence type="ECO:0000256" key="1">
    <source>
        <dbReference type="SAM" id="MobiDB-lite"/>
    </source>
</evidence>
<dbReference type="EMBL" id="OW152820">
    <property type="protein sequence ID" value="CAH2075640.1"/>
    <property type="molecule type" value="Genomic_DNA"/>
</dbReference>
<feature type="region of interest" description="Disordered" evidence="1">
    <location>
        <begin position="61"/>
        <end position="83"/>
    </location>
</feature>
<organism evidence="2 3">
    <name type="scientific">Iphiclides podalirius</name>
    <name type="common">scarce swallowtail</name>
    <dbReference type="NCBI Taxonomy" id="110791"/>
    <lineage>
        <taxon>Eukaryota</taxon>
        <taxon>Metazoa</taxon>
        <taxon>Ecdysozoa</taxon>
        <taxon>Arthropoda</taxon>
        <taxon>Hexapoda</taxon>
        <taxon>Insecta</taxon>
        <taxon>Pterygota</taxon>
        <taxon>Neoptera</taxon>
        <taxon>Endopterygota</taxon>
        <taxon>Lepidoptera</taxon>
        <taxon>Glossata</taxon>
        <taxon>Ditrysia</taxon>
        <taxon>Papilionoidea</taxon>
        <taxon>Papilionidae</taxon>
        <taxon>Papilioninae</taxon>
        <taxon>Iphiclides</taxon>
    </lineage>
</organism>
<feature type="non-terminal residue" evidence="2">
    <location>
        <position position="105"/>
    </location>
</feature>
<sequence>MFAQLLLGRDLRTRLDTLIPSCEQRVAATQRAQARATGGTVRGFSPGDTVCHQWFLTGTAGESRWHRPQPGEPRRKRRGNQAFLPRLQKVGCGEYAIVGHRSALE</sequence>
<evidence type="ECO:0000313" key="2">
    <source>
        <dbReference type="EMBL" id="CAH2075640.1"/>
    </source>
</evidence>
<reference evidence="2" key="1">
    <citation type="submission" date="2022-03" db="EMBL/GenBank/DDBJ databases">
        <authorList>
            <person name="Martin H S."/>
        </authorList>
    </citation>
    <scope>NUCLEOTIDE SEQUENCE</scope>
</reference>
<gene>
    <name evidence="2" type="ORF">IPOD504_LOCUS16969</name>
</gene>
<accession>A0ABN8J4K2</accession>
<evidence type="ECO:0000313" key="3">
    <source>
        <dbReference type="Proteomes" id="UP000837857"/>
    </source>
</evidence>
<protein>
    <submittedName>
        <fullName evidence="2">Uncharacterized protein</fullName>
    </submittedName>
</protein>